<keyword evidence="1 2" id="KW-0732">Signal</keyword>
<dbReference type="SMART" id="SM00429">
    <property type="entry name" value="IPT"/>
    <property type="match status" value="10"/>
</dbReference>
<dbReference type="PANTHER" id="PTHR46769:SF2">
    <property type="entry name" value="FIBROCYSTIN-L ISOFORM 2 PRECURSOR-RELATED"/>
    <property type="match status" value="1"/>
</dbReference>
<evidence type="ECO:0000259" key="3">
    <source>
        <dbReference type="PROSITE" id="PS50234"/>
    </source>
</evidence>
<dbReference type="InterPro" id="IPR002909">
    <property type="entry name" value="IPT_dom"/>
</dbReference>
<name>A0A8J8MGL2_9FIRM</name>
<dbReference type="InterPro" id="IPR013783">
    <property type="entry name" value="Ig-like_fold"/>
</dbReference>
<dbReference type="KEGG" id="vpy:HZI73_03585"/>
<dbReference type="Pfam" id="PF00092">
    <property type="entry name" value="VWA"/>
    <property type="match status" value="1"/>
</dbReference>
<dbReference type="EMBL" id="CP058649">
    <property type="protein sequence ID" value="QUI21422.1"/>
    <property type="molecule type" value="Genomic_DNA"/>
</dbReference>
<sequence>MYKKNKLHVLLLSLVLIASTLSPFSMSYGASNNVTVEKTVNPDSIYVDEEAEITLSVKGTPEVNFILPNDVILIIDKSGSMSPNYQPNNGEDKMTNAKDAAKGFIDLMDMTKHRVGIVDFSSPDITHSFPLTTDAESAKTYIDGVNAKGSTATGDAIYTTMQLLEAKRDEAQPVIVLLTDGEATIPQTSPTSAYEYAKEAAGAAKTDSIVFYTIALLNVGEDPDASAPNLLLKEMATTAQHHHFVLGSIGLADIYNKIVQEIGIASAYNVTLTDSVAYEFEIVPDSYQDNIPQPRVEGNKLIWEFQELKDEELIFTYKIRHRNGERVGELPISTGSTITYFDHEDKAVQGEVPSRSITVKHYAPAITSLSQDACDIQGNEVITIFGEYFREGLTVTFGDGDAIVEEYIDSTKVKVRVPAGKQGNTTLTLTNDDGQTATASFKYTAQPVVNKIEPSSGLLTGNTHVQIDGQYFMDNIQVKFGESLASDVVVSHDGTSVSAKTPPASQVGPVHVELMNQDGTSIVVENGFTYTTPPAPAISLINPNEGKVAGNEIVYIEGANFTSTSEVYFGDLRASGFYFHDSGKIRIITPAVTQAGVVDVKVLNPDGQYVILEEGFTYKDDEPPNTEEPEITLVSPDKGVVAGNEIVHIEGNHFELGSEVYFGDKKAAGYYRYSDKKLRITTPAADAAGPVDVKVVNPCGKYAILSGGFTYTEDEPPHTEEPEITSVTPNEGVVSGNDIVFIEGNKFELGSEVFFGDKKAGGYYRYNDTKIRVTTPAVDAVGAVDVKVVNPGGKYAVLSAGFTYKESEPPNTLEPVVDSITPNEGELKGNDAVFIEGSNFEAGGEVYFGDKKAAGFYRYSDLKIRVLSPAADTAGPVNIRVVNPGDKSVTVENGFTYLEPPALPEPKVTLISPNEGKITGNEIVFIEGANFTQSGEVYFGDKKCGGFYRYSDSRLRIITPTVDTAGKVAVKVVNSDGQSVTITDGFTYTEPPAPPAPEITSVSPAEGKLAGGQAVYIEGANFSIGGAVYFGDKKATGYYRYSDTRIRVISPVADAIGTVDIKVVNQDGQSVTLTNGFNYIPIVPSITSISISEGQMTGNEIMFIYGENFEADAKVTFGTHEATGIYRYNDSKIRVITPKADAPGTVDITIENPDGSSNTLSQAFTYKEPPEAPAPIVTSITPTEGTKNGNTIVFIYGENFESNAKVYFGTKQATGFYRYNSGKIRVLSPATDTAGAVDIKVENTENKSVTVTGGFTYTN</sequence>
<dbReference type="SMART" id="SM00327">
    <property type="entry name" value="VWA"/>
    <property type="match status" value="1"/>
</dbReference>
<protein>
    <submittedName>
        <fullName evidence="4">IPT/TIG domain-containing protein</fullName>
    </submittedName>
</protein>
<feature type="domain" description="VWFA" evidence="3">
    <location>
        <begin position="70"/>
        <end position="262"/>
    </location>
</feature>
<dbReference type="SUPFAM" id="SSF81296">
    <property type="entry name" value="E set domains"/>
    <property type="match status" value="10"/>
</dbReference>
<feature type="chain" id="PRO_5038503501" evidence="2">
    <location>
        <begin position="28"/>
        <end position="1259"/>
    </location>
</feature>
<dbReference type="InterPro" id="IPR014756">
    <property type="entry name" value="Ig_E-set"/>
</dbReference>
<dbReference type="Gene3D" id="3.40.50.410">
    <property type="entry name" value="von Willebrand factor, type A domain"/>
    <property type="match status" value="1"/>
</dbReference>
<proteinExistence type="predicted"/>
<dbReference type="RefSeq" id="WP_212696891.1">
    <property type="nucleotide sequence ID" value="NZ_CP058649.1"/>
</dbReference>
<dbReference type="Proteomes" id="UP000683246">
    <property type="component" value="Chromosome"/>
</dbReference>
<evidence type="ECO:0000313" key="5">
    <source>
        <dbReference type="Proteomes" id="UP000683246"/>
    </source>
</evidence>
<dbReference type="CDD" id="cd00198">
    <property type="entry name" value="vWFA"/>
    <property type="match status" value="1"/>
</dbReference>
<dbReference type="CDD" id="cd00102">
    <property type="entry name" value="IPT"/>
    <property type="match status" value="10"/>
</dbReference>
<accession>A0A8J8MGL2</accession>
<dbReference type="InterPro" id="IPR036465">
    <property type="entry name" value="vWFA_dom_sf"/>
</dbReference>
<gene>
    <name evidence="4" type="ORF">HZI73_03585</name>
</gene>
<dbReference type="Gene3D" id="2.60.40.10">
    <property type="entry name" value="Immunoglobulins"/>
    <property type="match status" value="10"/>
</dbReference>
<dbReference type="SUPFAM" id="SSF53300">
    <property type="entry name" value="vWA-like"/>
    <property type="match status" value="1"/>
</dbReference>
<dbReference type="PROSITE" id="PS50234">
    <property type="entry name" value="VWFA"/>
    <property type="match status" value="1"/>
</dbReference>
<reference evidence="4" key="1">
    <citation type="submission" date="2020-07" db="EMBL/GenBank/DDBJ databases">
        <title>Vallitalea pronyensis genome.</title>
        <authorList>
            <person name="Postec A."/>
        </authorList>
    </citation>
    <scope>NUCLEOTIDE SEQUENCE</scope>
    <source>
        <strain evidence="4">FatNI3</strain>
    </source>
</reference>
<evidence type="ECO:0000313" key="4">
    <source>
        <dbReference type="EMBL" id="QUI21422.1"/>
    </source>
</evidence>
<keyword evidence="5" id="KW-1185">Reference proteome</keyword>
<feature type="signal peptide" evidence="2">
    <location>
        <begin position="1"/>
        <end position="27"/>
    </location>
</feature>
<dbReference type="PANTHER" id="PTHR46769">
    <property type="entry name" value="POLYCYSTIC KIDNEY AND HEPATIC DISEASE 1 (AUTOSOMAL RECESSIVE)-LIKE 1"/>
    <property type="match status" value="1"/>
</dbReference>
<dbReference type="AlphaFoldDB" id="A0A8J8MGL2"/>
<evidence type="ECO:0000256" key="2">
    <source>
        <dbReference type="SAM" id="SignalP"/>
    </source>
</evidence>
<evidence type="ECO:0000256" key="1">
    <source>
        <dbReference type="ARBA" id="ARBA00022729"/>
    </source>
</evidence>
<dbReference type="Pfam" id="PF01833">
    <property type="entry name" value="TIG"/>
    <property type="match status" value="10"/>
</dbReference>
<dbReference type="InterPro" id="IPR002035">
    <property type="entry name" value="VWF_A"/>
</dbReference>
<organism evidence="4 5">
    <name type="scientific">Vallitalea pronyensis</name>
    <dbReference type="NCBI Taxonomy" id="1348613"/>
    <lineage>
        <taxon>Bacteria</taxon>
        <taxon>Bacillati</taxon>
        <taxon>Bacillota</taxon>
        <taxon>Clostridia</taxon>
        <taxon>Lachnospirales</taxon>
        <taxon>Vallitaleaceae</taxon>
        <taxon>Vallitalea</taxon>
    </lineage>
</organism>
<dbReference type="InterPro" id="IPR052387">
    <property type="entry name" value="Fibrocystin"/>
</dbReference>